<dbReference type="Gene3D" id="1.25.40.10">
    <property type="entry name" value="Tetratricopeptide repeat domain"/>
    <property type="match status" value="1"/>
</dbReference>
<reference evidence="1 2" key="1">
    <citation type="journal article" date="2019" name="Nat. Microbiol.">
        <title>Mediterranean grassland soil C-N compound turnover is dependent on rainfall and depth, and is mediated by genomically divergent microorganisms.</title>
        <authorList>
            <person name="Diamond S."/>
            <person name="Andeer P.F."/>
            <person name="Li Z."/>
            <person name="Crits-Christoph A."/>
            <person name="Burstein D."/>
            <person name="Anantharaman K."/>
            <person name="Lane K.R."/>
            <person name="Thomas B.C."/>
            <person name="Pan C."/>
            <person name="Northen T.R."/>
            <person name="Banfield J.F."/>
        </authorList>
    </citation>
    <scope>NUCLEOTIDE SEQUENCE [LARGE SCALE GENOMIC DNA]</scope>
    <source>
        <strain evidence="1">WS_3</strain>
    </source>
</reference>
<gene>
    <name evidence="1" type="ORF">E6K73_12805</name>
</gene>
<proteinExistence type="predicted"/>
<protein>
    <recommendedName>
        <fullName evidence="3">Tetratricopeptide repeat protein</fullName>
    </recommendedName>
</protein>
<evidence type="ECO:0000313" key="1">
    <source>
        <dbReference type="EMBL" id="TMQ47987.1"/>
    </source>
</evidence>
<evidence type="ECO:0000313" key="2">
    <source>
        <dbReference type="Proteomes" id="UP000320184"/>
    </source>
</evidence>
<organism evidence="1 2">
    <name type="scientific">Eiseniibacteriota bacterium</name>
    <dbReference type="NCBI Taxonomy" id="2212470"/>
    <lineage>
        <taxon>Bacteria</taxon>
        <taxon>Candidatus Eiseniibacteriota</taxon>
    </lineage>
</organism>
<dbReference type="EMBL" id="VBOT01000159">
    <property type="protein sequence ID" value="TMQ47987.1"/>
    <property type="molecule type" value="Genomic_DNA"/>
</dbReference>
<accession>A0A538S9F6</accession>
<name>A0A538S9F6_UNCEI</name>
<dbReference type="SUPFAM" id="SSF48452">
    <property type="entry name" value="TPR-like"/>
    <property type="match status" value="1"/>
</dbReference>
<comment type="caution">
    <text evidence="1">The sequence shown here is derived from an EMBL/GenBank/DDBJ whole genome shotgun (WGS) entry which is preliminary data.</text>
</comment>
<dbReference type="InterPro" id="IPR011990">
    <property type="entry name" value="TPR-like_helical_dom_sf"/>
</dbReference>
<dbReference type="AlphaFoldDB" id="A0A538S9F6"/>
<sequence length="153" mass="16425">MSEAWQPTLDDITKAFMDLAGRVSNSNGAALDPYVHQALRDVAFHLELYIPGLELPPDGEIAGALARASQAALDRGDCPDSLAHALRGLAHSPHDPGLFYLVASACFEYGAVELAIRMLYHTLWINPGHRAARADFESLSAFLDDAPGEGRAA</sequence>
<evidence type="ECO:0008006" key="3">
    <source>
        <dbReference type="Google" id="ProtNLM"/>
    </source>
</evidence>
<dbReference type="Proteomes" id="UP000320184">
    <property type="component" value="Unassembled WGS sequence"/>
</dbReference>